<dbReference type="AlphaFoldDB" id="A0A5N6RI26"/>
<evidence type="ECO:0000256" key="2">
    <source>
        <dbReference type="ARBA" id="ARBA00022741"/>
    </source>
</evidence>
<protein>
    <recommendedName>
        <fullName evidence="4">Disease resistance N-terminal domain-containing protein</fullName>
    </recommendedName>
</protein>
<keyword evidence="2" id="KW-0547">Nucleotide-binding</keyword>
<proteinExistence type="predicted"/>
<evidence type="ECO:0000313" key="5">
    <source>
        <dbReference type="EMBL" id="KAE8098395.1"/>
    </source>
</evidence>
<dbReference type="GO" id="GO:0006952">
    <property type="term" value="P:defense response"/>
    <property type="evidence" value="ECO:0007669"/>
    <property type="project" value="UniProtKB-KW"/>
</dbReference>
<keyword evidence="3" id="KW-0611">Plant defense</keyword>
<organism evidence="5 6">
    <name type="scientific">Carpinus fangiana</name>
    <dbReference type="NCBI Taxonomy" id="176857"/>
    <lineage>
        <taxon>Eukaryota</taxon>
        <taxon>Viridiplantae</taxon>
        <taxon>Streptophyta</taxon>
        <taxon>Embryophyta</taxon>
        <taxon>Tracheophyta</taxon>
        <taxon>Spermatophyta</taxon>
        <taxon>Magnoliopsida</taxon>
        <taxon>eudicotyledons</taxon>
        <taxon>Gunneridae</taxon>
        <taxon>Pentapetalae</taxon>
        <taxon>rosids</taxon>
        <taxon>fabids</taxon>
        <taxon>Fagales</taxon>
        <taxon>Betulaceae</taxon>
        <taxon>Carpinus</taxon>
    </lineage>
</organism>
<evidence type="ECO:0000313" key="6">
    <source>
        <dbReference type="Proteomes" id="UP000327013"/>
    </source>
</evidence>
<dbReference type="Proteomes" id="UP000327013">
    <property type="component" value="Chromosome 7"/>
</dbReference>
<sequence>MADFASTIAENILGKLGYLVHEELRLVLDIKSKLTDLQGTMTTIKAVLLDAEEKQASNRALRIWLRLLKDIFYDAEDVLDGVECEVLRKQVVRTHGCSSKEVCDYFPCCNALAFRFQLGHKIKNIRERLDNLVADKDKFNLVERVEDRHVMYVKHLSPTSVVYPRIWWHSRRVKQRLKAKVKEEHSNADSIDGDFHTALLSLFGFTRDFLSLAFLENFSRIEIRAGNQWGPCCSVRAQVISQMQKDGRGRRVWRRRKLTKKDDMLRYKMERIPFLEEQVRKIKETGKVLTMDIERLLLSEDNRFDFVNEVAAEANEFVENNRDEYGGRKKAILHVLSNRINDAGFFRPEAYEESDPFKPGPGYLKEEFT</sequence>
<keyword evidence="6" id="KW-1185">Reference proteome</keyword>
<dbReference type="GO" id="GO:0042793">
    <property type="term" value="P:plastid transcription"/>
    <property type="evidence" value="ECO:0007669"/>
    <property type="project" value="InterPro"/>
</dbReference>
<dbReference type="OrthoDB" id="1915194at2759"/>
<name>A0A5N6RI26_9ROSI</name>
<dbReference type="InterPro" id="IPR041118">
    <property type="entry name" value="Rx_N"/>
</dbReference>
<gene>
    <name evidence="5" type="ORF">FH972_016463</name>
</gene>
<dbReference type="Pfam" id="PF18052">
    <property type="entry name" value="Rx_N"/>
    <property type="match status" value="1"/>
</dbReference>
<evidence type="ECO:0000259" key="4">
    <source>
        <dbReference type="Pfam" id="PF18052"/>
    </source>
</evidence>
<dbReference type="GO" id="GO:0000166">
    <property type="term" value="F:nucleotide binding"/>
    <property type="evidence" value="ECO:0007669"/>
    <property type="project" value="UniProtKB-KW"/>
</dbReference>
<reference evidence="5 6" key="1">
    <citation type="submission" date="2019-06" db="EMBL/GenBank/DDBJ databases">
        <title>A chromosomal-level reference genome of Carpinus fangiana (Coryloideae, Betulaceae).</title>
        <authorList>
            <person name="Yang X."/>
            <person name="Wang Z."/>
            <person name="Zhang L."/>
            <person name="Hao G."/>
            <person name="Liu J."/>
            <person name="Yang Y."/>
        </authorList>
    </citation>
    <scope>NUCLEOTIDE SEQUENCE [LARGE SCALE GENOMIC DNA]</scope>
    <source>
        <strain evidence="5">Cfa_2016G</strain>
        <tissue evidence="5">Leaf</tissue>
    </source>
</reference>
<feature type="domain" description="Disease resistance N-terminal" evidence="4">
    <location>
        <begin position="11"/>
        <end position="97"/>
    </location>
</feature>
<accession>A0A5N6RI26</accession>
<dbReference type="PANTHER" id="PTHR37257">
    <property type="entry name" value="PROTEIN PLASTID TRANSCRIPTIONALLY ACTIVE 7"/>
    <property type="match status" value="1"/>
</dbReference>
<keyword evidence="1" id="KW-0677">Repeat</keyword>
<evidence type="ECO:0000256" key="3">
    <source>
        <dbReference type="ARBA" id="ARBA00022821"/>
    </source>
</evidence>
<evidence type="ECO:0000256" key="1">
    <source>
        <dbReference type="ARBA" id="ARBA00022737"/>
    </source>
</evidence>
<dbReference type="EMBL" id="CM017327">
    <property type="protein sequence ID" value="KAE8098395.1"/>
    <property type="molecule type" value="Genomic_DNA"/>
</dbReference>
<dbReference type="InterPro" id="IPR038958">
    <property type="entry name" value="PTAC7"/>
</dbReference>
<dbReference type="Gene3D" id="1.20.5.4130">
    <property type="match status" value="1"/>
</dbReference>
<dbReference type="GO" id="GO:0000427">
    <property type="term" value="C:plastid-encoded plastid RNA polymerase complex"/>
    <property type="evidence" value="ECO:0007669"/>
    <property type="project" value="InterPro"/>
</dbReference>
<dbReference type="PANTHER" id="PTHR37257:SF1">
    <property type="entry name" value="PROTEIN PLASTID TRANSCRIPTIONALLY ACTIVE 7"/>
    <property type="match status" value="1"/>
</dbReference>